<reference evidence="3 4" key="1">
    <citation type="submission" date="2018-07" db="EMBL/GenBank/DDBJ databases">
        <title>Halomonas montanilacus sp. nov., isolated from Lake Pengyan on Tibetan Plateau.</title>
        <authorList>
            <person name="Lu H."/>
            <person name="Xing P."/>
            <person name="Wu Q."/>
        </authorList>
    </citation>
    <scope>NUCLEOTIDE SEQUENCE [LARGE SCALE GENOMIC DNA]</scope>
    <source>
        <strain evidence="3 4">PYC7W</strain>
    </source>
</reference>
<organism evidence="3 4">
    <name type="scientific">Billgrantia montanilacus</name>
    <dbReference type="NCBI Taxonomy" id="2282305"/>
    <lineage>
        <taxon>Bacteria</taxon>
        <taxon>Pseudomonadati</taxon>
        <taxon>Pseudomonadota</taxon>
        <taxon>Gammaproteobacteria</taxon>
        <taxon>Oceanospirillales</taxon>
        <taxon>Halomonadaceae</taxon>
        <taxon>Billgrantia</taxon>
    </lineage>
</organism>
<gene>
    <name evidence="3" type="ORF">DU505_11435</name>
</gene>
<dbReference type="AlphaFoldDB" id="A0A368TZ93"/>
<feature type="region of interest" description="Disordered" evidence="1">
    <location>
        <begin position="213"/>
        <end position="232"/>
    </location>
</feature>
<dbReference type="InterPro" id="IPR025351">
    <property type="entry name" value="Pvc16_N"/>
</dbReference>
<protein>
    <submittedName>
        <fullName evidence="3">DUF4255 domain-containing protein</fullName>
    </submittedName>
</protein>
<feature type="domain" description="Pvc16 N-terminal" evidence="2">
    <location>
        <begin position="9"/>
        <end position="211"/>
    </location>
</feature>
<dbReference type="RefSeq" id="WP_114479116.1">
    <property type="nucleotide sequence ID" value="NZ_QPII01000007.1"/>
</dbReference>
<evidence type="ECO:0000259" key="2">
    <source>
        <dbReference type="Pfam" id="PF14065"/>
    </source>
</evidence>
<proteinExistence type="predicted"/>
<evidence type="ECO:0000256" key="1">
    <source>
        <dbReference type="SAM" id="MobiDB-lite"/>
    </source>
</evidence>
<dbReference type="EMBL" id="QPII01000007">
    <property type="protein sequence ID" value="RCV89162.1"/>
    <property type="molecule type" value="Genomic_DNA"/>
</dbReference>
<dbReference type="Pfam" id="PF14065">
    <property type="entry name" value="Pvc16_N"/>
    <property type="match status" value="1"/>
</dbReference>
<name>A0A368TZ93_9GAMM</name>
<evidence type="ECO:0000313" key="4">
    <source>
        <dbReference type="Proteomes" id="UP000252405"/>
    </source>
</evidence>
<dbReference type="OrthoDB" id="527247at2"/>
<dbReference type="Proteomes" id="UP000252405">
    <property type="component" value="Unassembled WGS sequence"/>
</dbReference>
<sequence>MSNVLAIAAVTRLLKDLINDTLINGNVSQALGADFTVTALPPDRVVSDNGADQSTQLNLFLYRLSPNAALRNEDLPTRNREGRLTQRPRMALDLHYILTAVSGEELHAEILLGYAMQLFHEQAILGRETIRAALELAAIDDILPEEFDPIRVSQLADQIELLKITPQTLSMDDMSKLWTAFQASYRTTVAYNVSLVLIERELPTRAPLPVLSRGGLTDPATGRDPGVRVRPNLSTSVPTITTVLPTDGHPVMRLGGTVEITGFSLDGGAAGTEVTVRFTEPGTGVVLTMAPLSPAAPIRLEVQLPTTTAVTPGSLAEGTVNDPTSWRVGPYVIDVLVRHVDGREFVSNALPLALAPASAPSAVAAPPDVEITMTCSPPIRPGQTLAILAGQQMEIVTSPATATSNATATFAGLTSGAEVPVRLRVDGIDSPVINLATMPPSLETVVIP</sequence>
<evidence type="ECO:0000313" key="3">
    <source>
        <dbReference type="EMBL" id="RCV89162.1"/>
    </source>
</evidence>
<accession>A0A368TZ93</accession>
<comment type="caution">
    <text evidence="3">The sequence shown here is derived from an EMBL/GenBank/DDBJ whole genome shotgun (WGS) entry which is preliminary data.</text>
</comment>
<keyword evidence="4" id="KW-1185">Reference proteome</keyword>